<dbReference type="EC" id="3.2.1.28" evidence="2"/>
<dbReference type="OrthoDB" id="5236901at2759"/>
<evidence type="ECO:0000256" key="5">
    <source>
        <dbReference type="SAM" id="MobiDB-lite"/>
    </source>
</evidence>
<evidence type="ECO:0000313" key="8">
    <source>
        <dbReference type="Proteomes" id="UP000673691"/>
    </source>
</evidence>
<dbReference type="InterPro" id="IPR008928">
    <property type="entry name" value="6-hairpin_glycosidase_sf"/>
</dbReference>
<comment type="similarity">
    <text evidence="1">Belongs to the glycosyl hydrolase 37 family.</text>
</comment>
<evidence type="ECO:0000256" key="2">
    <source>
        <dbReference type="ARBA" id="ARBA00012757"/>
    </source>
</evidence>
<dbReference type="PANTHER" id="PTHR23403">
    <property type="entry name" value="TREHALASE"/>
    <property type="match status" value="1"/>
</dbReference>
<dbReference type="AlphaFoldDB" id="A0A8H7ZUR9"/>
<reference evidence="7 8" key="1">
    <citation type="journal article" name="Sci. Rep.">
        <title>Genome-scale phylogenetic analyses confirm Olpidium as the closest living zoosporic fungus to the non-flagellated, terrestrial fungi.</title>
        <authorList>
            <person name="Chang Y."/>
            <person name="Rochon D."/>
            <person name="Sekimoto S."/>
            <person name="Wang Y."/>
            <person name="Chovatia M."/>
            <person name="Sandor L."/>
            <person name="Salamov A."/>
            <person name="Grigoriev I.V."/>
            <person name="Stajich J.E."/>
            <person name="Spatafora J.W."/>
        </authorList>
    </citation>
    <scope>NUCLEOTIDE SEQUENCE [LARGE SCALE GENOMIC DNA]</scope>
    <source>
        <strain evidence="7">S191</strain>
    </source>
</reference>
<keyword evidence="6" id="KW-0472">Membrane</keyword>
<feature type="region of interest" description="Disordered" evidence="5">
    <location>
        <begin position="17"/>
        <end position="54"/>
    </location>
</feature>
<dbReference type="Proteomes" id="UP000673691">
    <property type="component" value="Unassembled WGS sequence"/>
</dbReference>
<dbReference type="InterPro" id="IPR012341">
    <property type="entry name" value="6hp_glycosidase-like_sf"/>
</dbReference>
<evidence type="ECO:0000313" key="7">
    <source>
        <dbReference type="EMBL" id="KAG5459866.1"/>
    </source>
</evidence>
<dbReference type="SUPFAM" id="SSF48208">
    <property type="entry name" value="Six-hairpin glycosidases"/>
    <property type="match status" value="1"/>
</dbReference>
<feature type="transmembrane region" description="Helical" evidence="6">
    <location>
        <begin position="60"/>
        <end position="84"/>
    </location>
</feature>
<dbReference type="EMBL" id="JAEFCI010006166">
    <property type="protein sequence ID" value="KAG5459866.1"/>
    <property type="molecule type" value="Genomic_DNA"/>
</dbReference>
<dbReference type="InterPro" id="IPR001661">
    <property type="entry name" value="Glyco_hydro_37"/>
</dbReference>
<dbReference type="GO" id="GO:0004555">
    <property type="term" value="F:alpha,alpha-trehalase activity"/>
    <property type="evidence" value="ECO:0007669"/>
    <property type="project" value="UniProtKB-EC"/>
</dbReference>
<name>A0A8H7ZUR9_9FUNG</name>
<dbReference type="Gene3D" id="1.50.10.10">
    <property type="match status" value="1"/>
</dbReference>
<dbReference type="Pfam" id="PF01204">
    <property type="entry name" value="Trehalase"/>
    <property type="match status" value="1"/>
</dbReference>
<gene>
    <name evidence="7" type="ORF">BJ554DRAFT_8161</name>
</gene>
<evidence type="ECO:0000256" key="4">
    <source>
        <dbReference type="ARBA" id="ARBA00031637"/>
    </source>
</evidence>
<keyword evidence="6" id="KW-0812">Transmembrane</keyword>
<dbReference type="PANTHER" id="PTHR23403:SF1">
    <property type="entry name" value="TREHALASE"/>
    <property type="match status" value="1"/>
</dbReference>
<comment type="caution">
    <text evidence="7">The sequence shown here is derived from an EMBL/GenBank/DDBJ whole genome shotgun (WGS) entry which is preliminary data.</text>
</comment>
<proteinExistence type="inferred from homology"/>
<organism evidence="7 8">
    <name type="scientific">Olpidium bornovanus</name>
    <dbReference type="NCBI Taxonomy" id="278681"/>
    <lineage>
        <taxon>Eukaryota</taxon>
        <taxon>Fungi</taxon>
        <taxon>Fungi incertae sedis</taxon>
        <taxon>Olpidiomycota</taxon>
        <taxon>Olpidiomycotina</taxon>
        <taxon>Olpidiomycetes</taxon>
        <taxon>Olpidiales</taxon>
        <taxon>Olpidiaceae</taxon>
        <taxon>Olpidium</taxon>
    </lineage>
</organism>
<protein>
    <recommendedName>
        <fullName evidence="2">alpha,alpha-trehalase</fullName>
        <ecNumber evidence="2">3.2.1.28</ecNumber>
    </recommendedName>
    <alternativeName>
        <fullName evidence="3">Alpha,alpha-trehalase</fullName>
    </alternativeName>
    <alternativeName>
        <fullName evidence="4">Alpha,alpha-trehalose glucohydrolase</fullName>
    </alternativeName>
</protein>
<accession>A0A8H7ZUR9</accession>
<evidence type="ECO:0000256" key="6">
    <source>
        <dbReference type="SAM" id="Phobius"/>
    </source>
</evidence>
<dbReference type="GO" id="GO:0005993">
    <property type="term" value="P:trehalose catabolic process"/>
    <property type="evidence" value="ECO:0007669"/>
    <property type="project" value="TreeGrafter"/>
</dbReference>
<evidence type="ECO:0000256" key="3">
    <source>
        <dbReference type="ARBA" id="ARBA00030473"/>
    </source>
</evidence>
<evidence type="ECO:0000256" key="1">
    <source>
        <dbReference type="ARBA" id="ARBA00005615"/>
    </source>
</evidence>
<keyword evidence="6" id="KW-1133">Transmembrane helix</keyword>
<keyword evidence="8" id="KW-1185">Reference proteome</keyword>
<sequence>MNLRRPPWTRLLDLSANIDTDKTPTQRSVRNGGAGHYREPDPTPRFAAMRPASPRGAPRAAAPAAVALALLLVLVGAPLAAVAFCASEIYCTGPVLDTVQRAGVFNDSKYFVDSPTSKPVDQVLAAFAQLGQSPTVEAVRSFFDQNFLPAGSEVERVLPLDWSPQPAFLDKIRDPLLRKFALSLNTRWLKLVRTFNATAACEGCAVSSIPLKNPFVVAGGRFREAYYWDSVRHRPSFSLTICRLAGACDPQTLGADLTIRRQMYATAKGVIEDMLGTTESSLRASR</sequence>